<organism evidence="1 2">
    <name type="scientific">Thalassomonas viridans</name>
    <dbReference type="NCBI Taxonomy" id="137584"/>
    <lineage>
        <taxon>Bacteria</taxon>
        <taxon>Pseudomonadati</taxon>
        <taxon>Pseudomonadota</taxon>
        <taxon>Gammaproteobacteria</taxon>
        <taxon>Alteromonadales</taxon>
        <taxon>Colwelliaceae</taxon>
        <taxon>Thalassomonas</taxon>
    </lineage>
</organism>
<proteinExistence type="predicted"/>
<accession>A0AAE9Z5N2</accession>
<name>A0AAE9Z5N2_9GAMM</name>
<protein>
    <submittedName>
        <fullName evidence="1">Uncharacterized protein</fullName>
    </submittedName>
</protein>
<dbReference type="RefSeq" id="WP_044839555.1">
    <property type="nucleotide sequence ID" value="NZ_CP059733.1"/>
</dbReference>
<dbReference type="Proteomes" id="UP000032352">
    <property type="component" value="Chromosome"/>
</dbReference>
<reference evidence="1 2" key="1">
    <citation type="journal article" date="2015" name="Genome Announc.">
        <title>Draft Genome Sequences of Marine Isolates of Thalassomonas viridans and Thalassomonas actiniarum.</title>
        <authorList>
            <person name="Olonade I."/>
            <person name="van Zyl L.J."/>
            <person name="Trindade M."/>
        </authorList>
    </citation>
    <scope>NUCLEOTIDE SEQUENCE [LARGE SCALE GENOMIC DNA]</scope>
    <source>
        <strain evidence="1 2">XOM25</strain>
    </source>
</reference>
<sequence>MTALSCLNFYEAFTFKEQVSHLVYSEGLYLAEMMLLNPGISMLAIANGGYFFLANAADVLTGGVAAF</sequence>
<keyword evidence="2" id="KW-1185">Reference proteome</keyword>
<evidence type="ECO:0000313" key="2">
    <source>
        <dbReference type="Proteomes" id="UP000032352"/>
    </source>
</evidence>
<dbReference type="KEGG" id="tvd:SG34_010125"/>
<dbReference type="AlphaFoldDB" id="A0AAE9Z5N2"/>
<gene>
    <name evidence="1" type="ORF">SG34_010125</name>
</gene>
<dbReference type="EMBL" id="CP059733">
    <property type="protein sequence ID" value="WDE07211.1"/>
    <property type="molecule type" value="Genomic_DNA"/>
</dbReference>
<reference evidence="1 2" key="2">
    <citation type="journal article" date="2022" name="Mar. Drugs">
        <title>Bioassay-Guided Fractionation Leads to the Detection of Cholic Acid Generated by the Rare Thalassomonas sp.</title>
        <authorList>
            <person name="Pheiffer F."/>
            <person name="Schneider Y.K."/>
            <person name="Hansen E.H."/>
            <person name="Andersen J.H."/>
            <person name="Isaksson J."/>
            <person name="Busche T."/>
            <person name="R C."/>
            <person name="Kalinowski J."/>
            <person name="Zyl L.V."/>
            <person name="Trindade M."/>
        </authorList>
    </citation>
    <scope>NUCLEOTIDE SEQUENCE [LARGE SCALE GENOMIC DNA]</scope>
    <source>
        <strain evidence="1 2">XOM25</strain>
    </source>
</reference>
<evidence type="ECO:0000313" key="1">
    <source>
        <dbReference type="EMBL" id="WDE07211.1"/>
    </source>
</evidence>